<evidence type="ECO:0000313" key="1">
    <source>
        <dbReference type="EMBL" id="SDN19594.1"/>
    </source>
</evidence>
<accession>A0A1G9ZED9</accession>
<sequence>MEINLIRHGKSLYSDKTKINMRNYENWSRNYDSSGVHVEKNYPLLTIEKVKTSELLLTSNLKRTKDSAAYLSPEASFVSSSLFRETELPVLQKFEFLKIKPIYWDILLRLLWLGGCSTKCESYKEAKYRAVHAADSLVEFAENYSKITLIGHGFFNYLISKELKKKKWKGNSRISFKNWECTTYQYKNMGRFR</sequence>
<keyword evidence="2" id="KW-1185">Reference proteome</keyword>
<dbReference type="InterPro" id="IPR013078">
    <property type="entry name" value="His_Pase_superF_clade-1"/>
</dbReference>
<gene>
    <name evidence="1" type="ORF">SAMN04488053_10167</name>
</gene>
<dbReference type="STRING" id="745820.SAMN04488053_10167"/>
<dbReference type="Gene3D" id="3.40.50.1240">
    <property type="entry name" value="Phosphoglycerate mutase-like"/>
    <property type="match status" value="1"/>
</dbReference>
<dbReference type="Proteomes" id="UP000198778">
    <property type="component" value="Unassembled WGS sequence"/>
</dbReference>
<dbReference type="Pfam" id="PF00300">
    <property type="entry name" value="His_Phos_1"/>
    <property type="match status" value="1"/>
</dbReference>
<dbReference type="AlphaFoldDB" id="A0A1G9ZED9"/>
<protein>
    <submittedName>
        <fullName evidence="1">Histidine phosphatase superfamily (Branch 1)</fullName>
    </submittedName>
</protein>
<evidence type="ECO:0000313" key="2">
    <source>
        <dbReference type="Proteomes" id="UP000198778"/>
    </source>
</evidence>
<name>A0A1G9ZED9_9BACI</name>
<dbReference type="InterPro" id="IPR029033">
    <property type="entry name" value="His_PPase_superfam"/>
</dbReference>
<dbReference type="EMBL" id="FNIL01000001">
    <property type="protein sequence ID" value="SDN19594.1"/>
    <property type="molecule type" value="Genomic_DNA"/>
</dbReference>
<proteinExistence type="predicted"/>
<dbReference type="RefSeq" id="WP_090839458.1">
    <property type="nucleotide sequence ID" value="NZ_FNIL01000001.1"/>
</dbReference>
<reference evidence="2" key="1">
    <citation type="submission" date="2016-10" db="EMBL/GenBank/DDBJ databases">
        <authorList>
            <person name="Varghese N."/>
            <person name="Submissions S."/>
        </authorList>
    </citation>
    <scope>NUCLEOTIDE SEQUENCE [LARGE SCALE GENOMIC DNA]</scope>
    <source>
        <strain evidence="2">CGMCC 1.10369</strain>
    </source>
</reference>
<organism evidence="1 2">
    <name type="scientific">Alkalicoccus daliensis</name>
    <dbReference type="NCBI Taxonomy" id="745820"/>
    <lineage>
        <taxon>Bacteria</taxon>
        <taxon>Bacillati</taxon>
        <taxon>Bacillota</taxon>
        <taxon>Bacilli</taxon>
        <taxon>Bacillales</taxon>
        <taxon>Bacillaceae</taxon>
        <taxon>Alkalicoccus</taxon>
    </lineage>
</organism>
<dbReference type="SUPFAM" id="SSF53254">
    <property type="entry name" value="Phosphoglycerate mutase-like"/>
    <property type="match status" value="1"/>
</dbReference>
<dbReference type="OrthoDB" id="1680942at2"/>